<dbReference type="InterPro" id="IPR035906">
    <property type="entry name" value="MetI-like_sf"/>
</dbReference>
<comment type="caution">
    <text evidence="9">The sequence shown here is derived from an EMBL/GenBank/DDBJ whole genome shotgun (WGS) entry which is preliminary data.</text>
</comment>
<dbReference type="SUPFAM" id="SSF161098">
    <property type="entry name" value="MetI-like"/>
    <property type="match status" value="1"/>
</dbReference>
<dbReference type="GO" id="GO:0005886">
    <property type="term" value="C:plasma membrane"/>
    <property type="evidence" value="ECO:0007669"/>
    <property type="project" value="UniProtKB-SubCell"/>
</dbReference>
<feature type="transmembrane region" description="Helical" evidence="7">
    <location>
        <begin position="250"/>
        <end position="271"/>
    </location>
</feature>
<reference evidence="9" key="1">
    <citation type="submission" date="2019-09" db="EMBL/GenBank/DDBJ databases">
        <title>Characterisation of the sponge microbiome using genome-centric metagenomics.</title>
        <authorList>
            <person name="Engelberts J.P."/>
            <person name="Robbins S.J."/>
            <person name="De Goeij J.M."/>
            <person name="Aranda M."/>
            <person name="Bell S.C."/>
            <person name="Webster N.S."/>
        </authorList>
    </citation>
    <scope>NUCLEOTIDE SEQUENCE</scope>
    <source>
        <strain evidence="9">SB0662_bin_9</strain>
    </source>
</reference>
<evidence type="ECO:0000256" key="4">
    <source>
        <dbReference type="ARBA" id="ARBA00022692"/>
    </source>
</evidence>
<evidence type="ECO:0000256" key="6">
    <source>
        <dbReference type="ARBA" id="ARBA00023136"/>
    </source>
</evidence>
<dbReference type="AlphaFoldDB" id="A0A6B1DXK6"/>
<keyword evidence="6 7" id="KW-0472">Membrane</keyword>
<feature type="transmembrane region" description="Helical" evidence="7">
    <location>
        <begin position="84"/>
        <end position="105"/>
    </location>
</feature>
<feature type="transmembrane region" description="Helical" evidence="7">
    <location>
        <begin position="20"/>
        <end position="41"/>
    </location>
</feature>
<protein>
    <submittedName>
        <fullName evidence="9">Carbohydrate ABC transporter permease</fullName>
    </submittedName>
</protein>
<gene>
    <name evidence="9" type="ORF">F4Y08_15775</name>
</gene>
<keyword evidence="5 7" id="KW-1133">Transmembrane helix</keyword>
<comment type="similarity">
    <text evidence="7">Belongs to the binding-protein-dependent transport system permease family.</text>
</comment>
<evidence type="ECO:0000256" key="1">
    <source>
        <dbReference type="ARBA" id="ARBA00004651"/>
    </source>
</evidence>
<sequence>MRSATLPRASGRRGAFLLTLIKYAILVMVAILCLMPFVWVWSSAFKPSLEIADTPLSLPREPTLQNFANAWVQGRFAKYFTNSVIVTVPIVGFTLLLSSLAGYAFARHYFRGRQTLFFAFLLGLTLPFTSIMIPLYYTLRDTGLLGTYWAMIIPQTAIGLPFGIFIMRAFFQSLPRELEDSGRVDGCNEFGVFWRVMLPLTTPGMITLGIFSFLGAWNSFLLPLIFMQRESLRPLVVGLMFFQSRYTRDFALIMAGATIISVPVIVVYIIFQRQFIQGLTAGAVKG</sequence>
<keyword evidence="3" id="KW-1003">Cell membrane</keyword>
<evidence type="ECO:0000256" key="2">
    <source>
        <dbReference type="ARBA" id="ARBA00022448"/>
    </source>
</evidence>
<dbReference type="PROSITE" id="PS50928">
    <property type="entry name" value="ABC_TM1"/>
    <property type="match status" value="1"/>
</dbReference>
<dbReference type="Pfam" id="PF00528">
    <property type="entry name" value="BPD_transp_1"/>
    <property type="match status" value="1"/>
</dbReference>
<dbReference type="PANTHER" id="PTHR43744:SF12">
    <property type="entry name" value="ABC TRANSPORTER PERMEASE PROTEIN MG189-RELATED"/>
    <property type="match status" value="1"/>
</dbReference>
<dbReference type="EMBL" id="VXPY01000113">
    <property type="protein sequence ID" value="MYD91766.1"/>
    <property type="molecule type" value="Genomic_DNA"/>
</dbReference>
<dbReference type="CDD" id="cd06261">
    <property type="entry name" value="TM_PBP2"/>
    <property type="match status" value="1"/>
</dbReference>
<dbReference type="Gene3D" id="1.10.3720.10">
    <property type="entry name" value="MetI-like"/>
    <property type="match status" value="1"/>
</dbReference>
<dbReference type="GO" id="GO:0055085">
    <property type="term" value="P:transmembrane transport"/>
    <property type="evidence" value="ECO:0007669"/>
    <property type="project" value="InterPro"/>
</dbReference>
<comment type="subcellular location">
    <subcellularLocation>
        <location evidence="1 7">Cell membrane</location>
        <topology evidence="1 7">Multi-pass membrane protein</topology>
    </subcellularLocation>
</comment>
<dbReference type="InterPro" id="IPR000515">
    <property type="entry name" value="MetI-like"/>
</dbReference>
<evidence type="ECO:0000256" key="3">
    <source>
        <dbReference type="ARBA" id="ARBA00022475"/>
    </source>
</evidence>
<keyword evidence="4 7" id="KW-0812">Transmembrane</keyword>
<keyword evidence="2 7" id="KW-0813">Transport</keyword>
<evidence type="ECO:0000259" key="8">
    <source>
        <dbReference type="PROSITE" id="PS50928"/>
    </source>
</evidence>
<feature type="domain" description="ABC transmembrane type-1" evidence="8">
    <location>
        <begin position="80"/>
        <end position="271"/>
    </location>
</feature>
<evidence type="ECO:0000313" key="9">
    <source>
        <dbReference type="EMBL" id="MYD91766.1"/>
    </source>
</evidence>
<accession>A0A6B1DXK6</accession>
<feature type="transmembrane region" description="Helical" evidence="7">
    <location>
        <begin position="117"/>
        <end position="137"/>
    </location>
</feature>
<evidence type="ECO:0000256" key="7">
    <source>
        <dbReference type="RuleBase" id="RU363032"/>
    </source>
</evidence>
<organism evidence="9">
    <name type="scientific">Caldilineaceae bacterium SB0662_bin_9</name>
    <dbReference type="NCBI Taxonomy" id="2605258"/>
    <lineage>
        <taxon>Bacteria</taxon>
        <taxon>Bacillati</taxon>
        <taxon>Chloroflexota</taxon>
        <taxon>Caldilineae</taxon>
        <taxon>Caldilineales</taxon>
        <taxon>Caldilineaceae</taxon>
    </lineage>
</organism>
<feature type="transmembrane region" description="Helical" evidence="7">
    <location>
        <begin position="192"/>
        <end position="217"/>
    </location>
</feature>
<proteinExistence type="inferred from homology"/>
<name>A0A6B1DXK6_9CHLR</name>
<dbReference type="PANTHER" id="PTHR43744">
    <property type="entry name" value="ABC TRANSPORTER PERMEASE PROTEIN MG189-RELATED-RELATED"/>
    <property type="match status" value="1"/>
</dbReference>
<feature type="transmembrane region" description="Helical" evidence="7">
    <location>
        <begin position="149"/>
        <end position="171"/>
    </location>
</feature>
<evidence type="ECO:0000256" key="5">
    <source>
        <dbReference type="ARBA" id="ARBA00022989"/>
    </source>
</evidence>